<comment type="caution">
    <text evidence="2">The sequence shown here is derived from an EMBL/GenBank/DDBJ whole genome shotgun (WGS) entry which is preliminary data.</text>
</comment>
<evidence type="ECO:0000256" key="1">
    <source>
        <dbReference type="SAM" id="MobiDB-lite"/>
    </source>
</evidence>
<evidence type="ECO:0000313" key="2">
    <source>
        <dbReference type="EMBL" id="KAJ3570030.1"/>
    </source>
</evidence>
<name>A0A9W8NDJ4_9PEZI</name>
<organism evidence="2 3">
    <name type="scientific">Xylaria arbuscula</name>
    <dbReference type="NCBI Taxonomy" id="114810"/>
    <lineage>
        <taxon>Eukaryota</taxon>
        <taxon>Fungi</taxon>
        <taxon>Dikarya</taxon>
        <taxon>Ascomycota</taxon>
        <taxon>Pezizomycotina</taxon>
        <taxon>Sordariomycetes</taxon>
        <taxon>Xylariomycetidae</taxon>
        <taxon>Xylariales</taxon>
        <taxon>Xylariaceae</taxon>
        <taxon>Xylaria</taxon>
    </lineage>
</organism>
<evidence type="ECO:0000313" key="3">
    <source>
        <dbReference type="Proteomes" id="UP001148614"/>
    </source>
</evidence>
<dbReference type="Proteomes" id="UP001148614">
    <property type="component" value="Unassembled WGS sequence"/>
</dbReference>
<proteinExistence type="predicted"/>
<accession>A0A9W8NDJ4</accession>
<dbReference type="AlphaFoldDB" id="A0A9W8NDJ4"/>
<feature type="compositionally biased region" description="Basic and acidic residues" evidence="1">
    <location>
        <begin position="1"/>
        <end position="42"/>
    </location>
</feature>
<protein>
    <submittedName>
        <fullName evidence="2">Uncharacterized protein</fullName>
    </submittedName>
</protein>
<dbReference type="EMBL" id="JANPWZ010000975">
    <property type="protein sequence ID" value="KAJ3570030.1"/>
    <property type="molecule type" value="Genomic_DNA"/>
</dbReference>
<feature type="compositionally biased region" description="Low complexity" evidence="1">
    <location>
        <begin position="59"/>
        <end position="77"/>
    </location>
</feature>
<keyword evidence="3" id="KW-1185">Reference proteome</keyword>
<gene>
    <name evidence="2" type="ORF">NPX13_g5872</name>
</gene>
<sequence>MSNEEHRELRRRADAAQHNKDSDAESDADTHTDTETTTEKPKATKTTEIIINAATVTDSANPVSTTTAAASPPAEPL</sequence>
<feature type="region of interest" description="Disordered" evidence="1">
    <location>
        <begin position="1"/>
        <end position="77"/>
    </location>
</feature>
<reference evidence="2" key="1">
    <citation type="submission" date="2022-07" db="EMBL/GenBank/DDBJ databases">
        <title>Genome Sequence of Xylaria arbuscula.</title>
        <authorList>
            <person name="Buettner E."/>
        </authorList>
    </citation>
    <scope>NUCLEOTIDE SEQUENCE</scope>
    <source>
        <strain evidence="2">VT107</strain>
    </source>
</reference>